<reference evidence="2" key="1">
    <citation type="submission" date="2014-10" db="EMBL/GenBank/DDBJ databases">
        <authorList>
            <person name="King R."/>
        </authorList>
    </citation>
    <scope>NUCLEOTIDE SEQUENCE [LARGE SCALE GENOMIC DNA]</scope>
    <source>
        <strain evidence="2">A3/5</strain>
    </source>
</reference>
<sequence>MGPVGSKTDSKVSDEAGGLAYLIPNHNHLSRRGCPPLYVLAAGRLTDNAGEETYQHLIWASLKQLCLVVRLYSARLWRKEATKLLYKILAEVLASTVSAEMFSRPAAIENWASTAENSANIVIQLPGNNLDIEALFAEIAGIWLYGLVDLRLLCSGTRDLHPRPYFSLRGLGQIGNQGPDCGLAATFVGYSGEVVFDPSTPAVAVAETDQLDSVSFITPEGVEHNGDGVRKASLMVLRWSADDACQKWWC</sequence>
<name>A0A2L2SWI8_9HYPO</name>
<protein>
    <submittedName>
        <fullName evidence="1">Uncharacterized protein</fullName>
    </submittedName>
</protein>
<keyword evidence="2" id="KW-1185">Reference proteome</keyword>
<organism evidence="1 2">
    <name type="scientific">Fusarium venenatum</name>
    <dbReference type="NCBI Taxonomy" id="56646"/>
    <lineage>
        <taxon>Eukaryota</taxon>
        <taxon>Fungi</taxon>
        <taxon>Dikarya</taxon>
        <taxon>Ascomycota</taxon>
        <taxon>Pezizomycotina</taxon>
        <taxon>Sordariomycetes</taxon>
        <taxon>Hypocreomycetidae</taxon>
        <taxon>Hypocreales</taxon>
        <taxon>Nectriaceae</taxon>
        <taxon>Fusarium</taxon>
    </lineage>
</organism>
<dbReference type="EMBL" id="LN649230">
    <property type="protein sequence ID" value="CEI60899.1"/>
    <property type="molecule type" value="Genomic_DNA"/>
</dbReference>
<evidence type="ECO:0000313" key="1">
    <source>
        <dbReference type="EMBL" id="CEI60899.1"/>
    </source>
</evidence>
<dbReference type="AlphaFoldDB" id="A0A2L2SWI8"/>
<proteinExistence type="predicted"/>
<accession>A0A2L2SWI8</accession>
<evidence type="ECO:0000313" key="2">
    <source>
        <dbReference type="Proteomes" id="UP000245910"/>
    </source>
</evidence>
<dbReference type="Proteomes" id="UP000245910">
    <property type="component" value="Chromosome II"/>
</dbReference>